<name>A0A4Z1JV61_9HELO</name>
<dbReference type="EMBL" id="PQXM01000092">
    <property type="protein sequence ID" value="TGO77759.1"/>
    <property type="molecule type" value="Genomic_DNA"/>
</dbReference>
<evidence type="ECO:0000256" key="1">
    <source>
        <dbReference type="SAM" id="MobiDB-lite"/>
    </source>
</evidence>
<accession>A0A4Z1JV61</accession>
<dbReference type="Proteomes" id="UP000297229">
    <property type="component" value="Unassembled WGS sequence"/>
</dbReference>
<proteinExistence type="predicted"/>
<reference evidence="2 3" key="1">
    <citation type="submission" date="2017-12" db="EMBL/GenBank/DDBJ databases">
        <title>Comparative genomics of Botrytis spp.</title>
        <authorList>
            <person name="Valero-Jimenez C.A."/>
            <person name="Tapia P."/>
            <person name="Veloso J."/>
            <person name="Silva-Moreno E."/>
            <person name="Staats M."/>
            <person name="Valdes J.H."/>
            <person name="Van Kan J.A.L."/>
        </authorList>
    </citation>
    <scope>NUCLEOTIDE SEQUENCE [LARGE SCALE GENOMIC DNA]</scope>
    <source>
        <strain evidence="2 3">Be9601</strain>
    </source>
</reference>
<organism evidence="2 3">
    <name type="scientific">Botrytis elliptica</name>
    <dbReference type="NCBI Taxonomy" id="278938"/>
    <lineage>
        <taxon>Eukaryota</taxon>
        <taxon>Fungi</taxon>
        <taxon>Dikarya</taxon>
        <taxon>Ascomycota</taxon>
        <taxon>Pezizomycotina</taxon>
        <taxon>Leotiomycetes</taxon>
        <taxon>Helotiales</taxon>
        <taxon>Sclerotiniaceae</taxon>
        <taxon>Botrytis</taxon>
    </lineage>
</organism>
<evidence type="ECO:0000313" key="3">
    <source>
        <dbReference type="Proteomes" id="UP000297229"/>
    </source>
</evidence>
<dbReference type="AlphaFoldDB" id="A0A4Z1JV61"/>
<gene>
    <name evidence="2" type="ORF">BELL_0092g00070</name>
</gene>
<evidence type="ECO:0000313" key="2">
    <source>
        <dbReference type="EMBL" id="TGO77759.1"/>
    </source>
</evidence>
<feature type="region of interest" description="Disordered" evidence="1">
    <location>
        <begin position="85"/>
        <end position="105"/>
    </location>
</feature>
<protein>
    <submittedName>
        <fullName evidence="2">Uncharacterized protein</fullName>
    </submittedName>
</protein>
<comment type="caution">
    <text evidence="2">The sequence shown here is derived from an EMBL/GenBank/DDBJ whole genome shotgun (WGS) entry which is preliminary data.</text>
</comment>
<keyword evidence="3" id="KW-1185">Reference proteome</keyword>
<sequence length="105" mass="12303">MQHDPNESPYDGTPDIKAIGFLPRMVCATPDLNRPGSSKVWYGMGMVLWILWIDMGIEKRTVESNKLYCTIKSNSKDWRKRFREHVERKQKDWKDPRGSSDDSDQ</sequence>